<evidence type="ECO:0000256" key="9">
    <source>
        <dbReference type="PIRSR" id="PIRSR611782-1"/>
    </source>
</evidence>
<dbReference type="SMART" id="SM00228">
    <property type="entry name" value="PDZ"/>
    <property type="match status" value="2"/>
</dbReference>
<keyword evidence="7" id="KW-0378">Hydrolase</keyword>
<feature type="domain" description="PDZ" evidence="12">
    <location>
        <begin position="356"/>
        <end position="447"/>
    </location>
</feature>
<dbReference type="PANTHER" id="PTHR22939">
    <property type="entry name" value="SERINE PROTEASE FAMILY S1C HTRA-RELATED"/>
    <property type="match status" value="1"/>
</dbReference>
<evidence type="ECO:0000256" key="1">
    <source>
        <dbReference type="ARBA" id="ARBA00004418"/>
    </source>
</evidence>
<evidence type="ECO:0000256" key="8">
    <source>
        <dbReference type="ARBA" id="ARBA00022825"/>
    </source>
</evidence>
<evidence type="ECO:0000313" key="13">
    <source>
        <dbReference type="EMBL" id="PPI87912.1"/>
    </source>
</evidence>
<keyword evidence="11" id="KW-1133">Transmembrane helix</keyword>
<keyword evidence="11" id="KW-0812">Transmembrane</keyword>
<dbReference type="RefSeq" id="WP_136130941.1">
    <property type="nucleotide sequence ID" value="NZ_PDKT01000002.1"/>
</dbReference>
<feature type="active site" description="Charge relay system" evidence="9">
    <location>
        <position position="140"/>
    </location>
</feature>
<accession>A0A2P5T031</accession>
<keyword evidence="4" id="KW-0732">Signal</keyword>
<evidence type="ECO:0000256" key="5">
    <source>
        <dbReference type="ARBA" id="ARBA00022737"/>
    </source>
</evidence>
<dbReference type="PROSITE" id="PS50106">
    <property type="entry name" value="PDZ"/>
    <property type="match status" value="2"/>
</dbReference>
<dbReference type="OrthoDB" id="9758917at2"/>
<dbReference type="AlphaFoldDB" id="A0A2P5T031"/>
<feature type="binding site" evidence="10">
    <location>
        <position position="58"/>
    </location>
    <ligand>
        <name>substrate</name>
    </ligand>
</feature>
<dbReference type="InterPro" id="IPR001940">
    <property type="entry name" value="Peptidase_S1C"/>
</dbReference>
<keyword evidence="8" id="KW-0720">Serine protease</keyword>
<dbReference type="SUPFAM" id="SSF50494">
    <property type="entry name" value="Trypsin-like serine proteases"/>
    <property type="match status" value="1"/>
</dbReference>
<dbReference type="Gene3D" id="2.40.10.120">
    <property type="match status" value="1"/>
</dbReference>
<dbReference type="InterPro" id="IPR041489">
    <property type="entry name" value="PDZ_6"/>
</dbReference>
<keyword evidence="11" id="KW-0472">Membrane</keyword>
<keyword evidence="5" id="KW-0677">Repeat</keyword>
<evidence type="ECO:0000256" key="2">
    <source>
        <dbReference type="ARBA" id="ARBA00010541"/>
    </source>
</evidence>
<comment type="similarity">
    <text evidence="2">Belongs to the peptidase S1C family.</text>
</comment>
<feature type="binding site" evidence="10">
    <location>
        <position position="140"/>
    </location>
    <ligand>
        <name>substrate</name>
    </ligand>
</feature>
<comment type="caution">
    <text evidence="13">The sequence shown here is derived from an EMBL/GenBank/DDBJ whole genome shotgun (WGS) entry which is preliminary data.</text>
</comment>
<feature type="active site" description="Charge relay system" evidence="9">
    <location>
        <position position="215"/>
    </location>
</feature>
<dbReference type="PRINTS" id="PR00834">
    <property type="entry name" value="PROTEASES2C"/>
</dbReference>
<evidence type="ECO:0000256" key="11">
    <source>
        <dbReference type="SAM" id="Phobius"/>
    </source>
</evidence>
<dbReference type="InterPro" id="IPR036034">
    <property type="entry name" value="PDZ_sf"/>
</dbReference>
<feature type="active site" description="Charge relay system" evidence="9">
    <location>
        <position position="110"/>
    </location>
</feature>
<evidence type="ECO:0000256" key="7">
    <source>
        <dbReference type="ARBA" id="ARBA00022801"/>
    </source>
</evidence>
<keyword evidence="3 13" id="KW-0645">Protease</keyword>
<dbReference type="Proteomes" id="UP000296153">
    <property type="component" value="Unassembled WGS sequence"/>
</dbReference>
<dbReference type="SUPFAM" id="SSF50156">
    <property type="entry name" value="PDZ domain-like"/>
    <property type="match status" value="2"/>
</dbReference>
<evidence type="ECO:0000256" key="6">
    <source>
        <dbReference type="ARBA" id="ARBA00022764"/>
    </source>
</evidence>
<dbReference type="Pfam" id="PF13365">
    <property type="entry name" value="Trypsin_2"/>
    <property type="match status" value="1"/>
</dbReference>
<name>A0A2P5T031_9GAMM</name>
<sequence>MKKQTRLFNLLFLTIWFNLIIVLNAIAALPITKQSNITPSLAPMLEKTLSAVVSVYVEGNDISSQGKDIFESSKIVTNIIKTNNHIQSFEGLGSGVIINSTKGYILTNNHVINGAHKIYIKLRDDREYTAQLIGCDQTTDIALIKINGPKNLAQIKIANSDTINVGDFVVAVGSPFGLGQTATAGIISAIGRNGLNIEGIENFIQTDASINRGSSGGALINLNGELIGINTAILASNGGNIGIGFAIPSNMAISFAKQLIKYGKIKRGQLGVKCNEITSDMMNSFNLKNQFGVLVSEILPNSAAQKAGIKVGDVIVSINGKSINHCSELRIAIEITEPGKSINIIIMRNGKPLEIKVIIQNKKSKPIIKSTIPLLQGVLLVNGTTKSGDKGIKIKNIEKDTMAYKLGLRKNDVIININRRRTRTIHDIIKIIERRPPMLMFNIIREYESIYLLLR</sequence>
<dbReference type="PANTHER" id="PTHR22939:SF101">
    <property type="entry name" value="PERIPLASMIC PH-DEPENDENT SERINE ENDOPROTEASE DEGQ"/>
    <property type="match status" value="1"/>
</dbReference>
<dbReference type="EMBL" id="PDKT01000002">
    <property type="protein sequence ID" value="PPI87912.1"/>
    <property type="molecule type" value="Genomic_DNA"/>
</dbReference>
<dbReference type="InterPro" id="IPR011782">
    <property type="entry name" value="Pept_S1C_Do"/>
</dbReference>
<proteinExistence type="inferred from homology"/>
<dbReference type="GO" id="GO:0004252">
    <property type="term" value="F:serine-type endopeptidase activity"/>
    <property type="evidence" value="ECO:0007669"/>
    <property type="project" value="InterPro"/>
</dbReference>
<feature type="domain" description="PDZ" evidence="12">
    <location>
        <begin position="259"/>
        <end position="350"/>
    </location>
</feature>
<evidence type="ECO:0000259" key="12">
    <source>
        <dbReference type="PROSITE" id="PS50106"/>
    </source>
</evidence>
<evidence type="ECO:0000256" key="4">
    <source>
        <dbReference type="ARBA" id="ARBA00022729"/>
    </source>
</evidence>
<dbReference type="InterPro" id="IPR001478">
    <property type="entry name" value="PDZ"/>
</dbReference>
<evidence type="ECO:0000256" key="10">
    <source>
        <dbReference type="PIRSR" id="PIRSR611782-2"/>
    </source>
</evidence>
<dbReference type="GO" id="GO:0006515">
    <property type="term" value="P:protein quality control for misfolded or incompletely synthesized proteins"/>
    <property type="evidence" value="ECO:0007669"/>
    <property type="project" value="TreeGrafter"/>
</dbReference>
<feature type="binding site" evidence="10">
    <location>
        <position position="110"/>
    </location>
    <ligand>
        <name>substrate</name>
    </ligand>
</feature>
<protein>
    <submittedName>
        <fullName evidence="13">Serine endoprotease DegQ</fullName>
    </submittedName>
</protein>
<evidence type="ECO:0000256" key="3">
    <source>
        <dbReference type="ARBA" id="ARBA00022670"/>
    </source>
</evidence>
<feature type="binding site" evidence="10">
    <location>
        <begin position="231"/>
        <end position="235"/>
    </location>
    <ligand>
        <name>substrate</name>
    </ligand>
</feature>
<dbReference type="Pfam" id="PF17820">
    <property type="entry name" value="PDZ_6"/>
    <property type="match status" value="1"/>
</dbReference>
<dbReference type="Gene3D" id="2.30.42.10">
    <property type="match status" value="2"/>
</dbReference>
<evidence type="ECO:0000313" key="14">
    <source>
        <dbReference type="Proteomes" id="UP000296153"/>
    </source>
</evidence>
<keyword evidence="6" id="KW-0574">Periplasm</keyword>
<dbReference type="GO" id="GO:0042597">
    <property type="term" value="C:periplasmic space"/>
    <property type="evidence" value="ECO:0007669"/>
    <property type="project" value="UniProtKB-SubCell"/>
</dbReference>
<dbReference type="InterPro" id="IPR009003">
    <property type="entry name" value="Peptidase_S1_PA"/>
</dbReference>
<comment type="subcellular location">
    <subcellularLocation>
        <location evidence="1">Periplasm</location>
    </subcellularLocation>
</comment>
<dbReference type="NCBIfam" id="TIGR02037">
    <property type="entry name" value="degP_htrA_DO"/>
    <property type="match status" value="1"/>
</dbReference>
<organism evidence="13 14">
    <name type="scientific">Candidatus Pantoea edessiphila</name>
    <dbReference type="NCBI Taxonomy" id="2044610"/>
    <lineage>
        <taxon>Bacteria</taxon>
        <taxon>Pseudomonadati</taxon>
        <taxon>Pseudomonadota</taxon>
        <taxon>Gammaproteobacteria</taxon>
        <taxon>Enterobacterales</taxon>
        <taxon>Erwiniaceae</taxon>
        <taxon>Pantoea</taxon>
    </lineage>
</organism>
<gene>
    <name evidence="13" type="ORF">CRV12_01700</name>
</gene>
<feature type="binding site" evidence="10">
    <location>
        <begin position="213"/>
        <end position="215"/>
    </location>
    <ligand>
        <name>substrate</name>
    </ligand>
</feature>
<reference evidence="13 14" key="1">
    <citation type="journal article" date="2018" name="Genome Biol. Evol.">
        <title>Cladogenesis and Genomic Streamlining in Extracellular Endosymbionts of Tropical Stink Bugs.</title>
        <authorList>
            <person name="Otero-Bravo A."/>
            <person name="Goffredi S."/>
            <person name="Sabree Z.L."/>
        </authorList>
    </citation>
    <scope>NUCLEOTIDE SEQUENCE [LARGE SCALE GENOMIC DNA]</scope>
    <source>
        <strain evidence="13 14">SoEE</strain>
    </source>
</reference>
<feature type="transmembrane region" description="Helical" evidence="11">
    <location>
        <begin position="7"/>
        <end position="31"/>
    </location>
</feature>
<dbReference type="Pfam" id="PF00595">
    <property type="entry name" value="PDZ"/>
    <property type="match status" value="1"/>
</dbReference>
<dbReference type="CDD" id="cd10839">
    <property type="entry name" value="cpPDZ1_DegP-like"/>
    <property type="match status" value="1"/>
</dbReference>